<dbReference type="GeneID" id="29058747"/>
<evidence type="ECO:0000259" key="1">
    <source>
        <dbReference type="Pfam" id="PF07728"/>
    </source>
</evidence>
<gene>
    <name evidence="2" type="ORF">AR9_g028</name>
</gene>
<name>A0A172JHT1_BPPB1</name>
<dbReference type="GO" id="GO:0005524">
    <property type="term" value="F:ATP binding"/>
    <property type="evidence" value="ECO:0007669"/>
    <property type="project" value="InterPro"/>
</dbReference>
<dbReference type="RefSeq" id="YP_009282933.1">
    <property type="nucleotide sequence ID" value="NC_031039.1"/>
</dbReference>
<dbReference type="Pfam" id="PF07728">
    <property type="entry name" value="AAA_5"/>
    <property type="match status" value="1"/>
</dbReference>
<feature type="domain" description="ATPase dynein-related AAA" evidence="1">
    <location>
        <begin position="22"/>
        <end position="171"/>
    </location>
</feature>
<accession>A0A172JHT1</accession>
<dbReference type="CDD" id="cd00009">
    <property type="entry name" value="AAA"/>
    <property type="match status" value="1"/>
</dbReference>
<dbReference type="InterPro" id="IPR027417">
    <property type="entry name" value="P-loop_NTPase"/>
</dbReference>
<proteinExistence type="predicted"/>
<dbReference type="Gene3D" id="3.40.50.300">
    <property type="entry name" value="P-loop containing nucleotide triphosphate hydrolases"/>
    <property type="match status" value="1"/>
</dbReference>
<dbReference type="OrthoDB" id="3730at10239"/>
<dbReference type="GO" id="GO:0016887">
    <property type="term" value="F:ATP hydrolysis activity"/>
    <property type="evidence" value="ECO:0007669"/>
    <property type="project" value="InterPro"/>
</dbReference>
<dbReference type="EMBL" id="KU878088">
    <property type="protein sequence ID" value="AMS01113.1"/>
    <property type="molecule type" value="Genomic_DNA"/>
</dbReference>
<organism evidence="2 3">
    <name type="scientific">Bacillus phage AR9</name>
    <dbReference type="NCBI Taxonomy" id="1815509"/>
    <lineage>
        <taxon>Viruses</taxon>
        <taxon>Duplodnaviria</taxon>
        <taxon>Heunggongvirae</taxon>
        <taxon>Uroviricota</taxon>
        <taxon>Caudoviricetes</taxon>
        <taxon>Takahashivirus</taxon>
        <taxon>Bacillus phage PBS1</taxon>
    </lineage>
</organism>
<dbReference type="InterPro" id="IPR011704">
    <property type="entry name" value="ATPase_dyneun-rel_AAA"/>
</dbReference>
<protein>
    <submittedName>
        <fullName evidence="2">AAA family ATPase</fullName>
    </submittedName>
</protein>
<evidence type="ECO:0000313" key="3">
    <source>
        <dbReference type="Proteomes" id="UP000202618"/>
    </source>
</evidence>
<sequence length="399" mass="45883">MKMSNLIKAIDITVQSGSVPMVMGHSGIGKSSIAKIYADLIQERENKDVVYVELFGSVLKEGELTGMPINITKNYSGEELNVTTYTIHTAIRKLWEANEAGKIPLLFLDELNRSDIAVQQELMQLILTKQINGNPLPENTIMIAAGNPDSEDDDGIDYQVNTMNYALRDRFTDLHLEVDSDEWIKWALQQVSFYDNDDNLIKTDSMIHKNIIEFITNDPLQLHIINAENEGKNPTPRAWERTSDAYRYFEENYDMEDSDNKRAFWGVVEGNLGKNTAIAFRSFIEENSKPMINPKTIINNKDLSKDTKLIEKIKNETMARQNLLTRYVYIHIGNNIDKFKEKELNNFITYLDIIPEELLMMAISEIKRNPNDNISSIFEILKTNQTFIQKFVNIIQNLK</sequence>
<dbReference type="SUPFAM" id="SSF52540">
    <property type="entry name" value="P-loop containing nucleoside triphosphate hydrolases"/>
    <property type="match status" value="1"/>
</dbReference>
<dbReference type="Proteomes" id="UP000202618">
    <property type="component" value="Segment"/>
</dbReference>
<reference evidence="2 3" key="1">
    <citation type="journal article" date="2016" name="Virology">
        <title>The genome of AR9, a giant transducing Bacillus phage encoding two multisubunit RNA polymerases.</title>
        <authorList>
            <person name="Lavysh D."/>
            <person name="Sokolova M."/>
            <person name="Minakhin L."/>
            <person name="Yakunina M."/>
            <person name="Artamonova T."/>
            <person name="Kozyavkin S."/>
            <person name="Makarova K.S."/>
            <person name="Koonin E.V."/>
            <person name="Severinov K."/>
        </authorList>
    </citation>
    <scope>NUCLEOTIDE SEQUENCE [LARGE SCALE GENOMIC DNA]</scope>
</reference>
<dbReference type="KEGG" id="vg:29058747"/>
<evidence type="ECO:0000313" key="2">
    <source>
        <dbReference type="EMBL" id="AMS01113.1"/>
    </source>
</evidence>